<proteinExistence type="inferred from homology"/>
<dbReference type="InterPro" id="IPR056458">
    <property type="entry name" value="TPR_DOP1_M"/>
</dbReference>
<dbReference type="Pfam" id="PF24597">
    <property type="entry name" value="TPR_DOP1_M"/>
    <property type="match status" value="1"/>
</dbReference>
<dbReference type="RefSeq" id="XP_040708328.1">
    <property type="nucleotide sequence ID" value="XM_040845856.1"/>
</dbReference>
<keyword evidence="12" id="KW-1185">Reference proteome</keyword>
<dbReference type="Pfam" id="PF04118">
    <property type="entry name" value="Dopey_N"/>
    <property type="match status" value="1"/>
</dbReference>
<dbReference type="Pfam" id="PF24598">
    <property type="entry name" value="DOP1_C"/>
    <property type="match status" value="1"/>
</dbReference>
<dbReference type="GeneID" id="63761929"/>
<dbReference type="VEuPathDB" id="FungiDB:ASPSYDRAFT_39254"/>
<feature type="region of interest" description="Disordered" evidence="7">
    <location>
        <begin position="1051"/>
        <end position="1092"/>
    </location>
</feature>
<dbReference type="InterPro" id="IPR056457">
    <property type="entry name" value="DOP1_C"/>
</dbReference>
<dbReference type="SUPFAM" id="SSF48371">
    <property type="entry name" value="ARM repeat"/>
    <property type="match status" value="1"/>
</dbReference>
<feature type="domain" description="DOP1-like middle TPR" evidence="9">
    <location>
        <begin position="396"/>
        <end position="615"/>
    </location>
</feature>
<evidence type="ECO:0000259" key="9">
    <source>
        <dbReference type="Pfam" id="PF24597"/>
    </source>
</evidence>
<dbReference type="GO" id="GO:0006895">
    <property type="term" value="P:Golgi to endosome transport"/>
    <property type="evidence" value="ECO:0007669"/>
    <property type="project" value="InterPro"/>
</dbReference>
<name>A0A1L9TYP0_9EURO</name>
<reference evidence="12" key="1">
    <citation type="journal article" date="2017" name="Genome Biol.">
        <title>Comparative genomics reveals high biological diversity and specific adaptations in the industrially and medically important fungal genus Aspergillus.</title>
        <authorList>
            <person name="de Vries R.P."/>
            <person name="Riley R."/>
            <person name="Wiebenga A."/>
            <person name="Aguilar-Osorio G."/>
            <person name="Amillis S."/>
            <person name="Uchima C.A."/>
            <person name="Anderluh G."/>
            <person name="Asadollahi M."/>
            <person name="Askin M."/>
            <person name="Barry K."/>
            <person name="Battaglia E."/>
            <person name="Bayram O."/>
            <person name="Benocci T."/>
            <person name="Braus-Stromeyer S.A."/>
            <person name="Caldana C."/>
            <person name="Canovas D."/>
            <person name="Cerqueira G.C."/>
            <person name="Chen F."/>
            <person name="Chen W."/>
            <person name="Choi C."/>
            <person name="Clum A."/>
            <person name="Dos Santos R.A."/>
            <person name="Damasio A.R."/>
            <person name="Diallinas G."/>
            <person name="Emri T."/>
            <person name="Fekete E."/>
            <person name="Flipphi M."/>
            <person name="Freyberg S."/>
            <person name="Gallo A."/>
            <person name="Gournas C."/>
            <person name="Habgood R."/>
            <person name="Hainaut M."/>
            <person name="Harispe M.L."/>
            <person name="Henrissat B."/>
            <person name="Hilden K.S."/>
            <person name="Hope R."/>
            <person name="Hossain A."/>
            <person name="Karabika E."/>
            <person name="Karaffa L."/>
            <person name="Karanyi Z."/>
            <person name="Krasevec N."/>
            <person name="Kuo A."/>
            <person name="Kusch H."/>
            <person name="LaButti K."/>
            <person name="Lagendijk E.L."/>
            <person name="Lapidus A."/>
            <person name="Levasseur A."/>
            <person name="Lindquist E."/>
            <person name="Lipzen A."/>
            <person name="Logrieco A.F."/>
            <person name="MacCabe A."/>
            <person name="Maekelae M.R."/>
            <person name="Malavazi I."/>
            <person name="Melin P."/>
            <person name="Meyer V."/>
            <person name="Mielnichuk N."/>
            <person name="Miskei M."/>
            <person name="Molnar A.P."/>
            <person name="Mule G."/>
            <person name="Ngan C.Y."/>
            <person name="Orejas M."/>
            <person name="Orosz E."/>
            <person name="Ouedraogo J.P."/>
            <person name="Overkamp K.M."/>
            <person name="Park H.-S."/>
            <person name="Perrone G."/>
            <person name="Piumi F."/>
            <person name="Punt P.J."/>
            <person name="Ram A.F."/>
            <person name="Ramon A."/>
            <person name="Rauscher S."/>
            <person name="Record E."/>
            <person name="Riano-Pachon D.M."/>
            <person name="Robert V."/>
            <person name="Roehrig J."/>
            <person name="Ruller R."/>
            <person name="Salamov A."/>
            <person name="Salih N.S."/>
            <person name="Samson R.A."/>
            <person name="Sandor E."/>
            <person name="Sanguinetti M."/>
            <person name="Schuetze T."/>
            <person name="Sepcic K."/>
            <person name="Shelest E."/>
            <person name="Sherlock G."/>
            <person name="Sophianopoulou V."/>
            <person name="Squina F.M."/>
            <person name="Sun H."/>
            <person name="Susca A."/>
            <person name="Todd R.B."/>
            <person name="Tsang A."/>
            <person name="Unkles S.E."/>
            <person name="van de Wiele N."/>
            <person name="van Rossen-Uffink D."/>
            <person name="Oliveira J.V."/>
            <person name="Vesth T.C."/>
            <person name="Visser J."/>
            <person name="Yu J.-H."/>
            <person name="Zhou M."/>
            <person name="Andersen M.R."/>
            <person name="Archer D.B."/>
            <person name="Baker S.E."/>
            <person name="Benoit I."/>
            <person name="Brakhage A.A."/>
            <person name="Braus G.H."/>
            <person name="Fischer R."/>
            <person name="Frisvad J.C."/>
            <person name="Goldman G.H."/>
            <person name="Houbraken J."/>
            <person name="Oakley B."/>
            <person name="Pocsi I."/>
            <person name="Scazzocchio C."/>
            <person name="Seiboth B."/>
            <person name="vanKuyk P.A."/>
            <person name="Wortman J."/>
            <person name="Dyer P.S."/>
            <person name="Grigoriev I.V."/>
        </authorList>
    </citation>
    <scope>NUCLEOTIDE SEQUENCE [LARGE SCALE GENOMIC DNA]</scope>
    <source>
        <strain evidence="12">CBS 593.65</strain>
    </source>
</reference>
<feature type="region of interest" description="Disordered" evidence="7">
    <location>
        <begin position="1"/>
        <end position="33"/>
    </location>
</feature>
<evidence type="ECO:0000256" key="2">
    <source>
        <dbReference type="ARBA" id="ARBA00022448"/>
    </source>
</evidence>
<dbReference type="STRING" id="1036612.A0A1L9TYP0"/>
<evidence type="ECO:0000313" key="11">
    <source>
        <dbReference type="EMBL" id="OJJ64522.1"/>
    </source>
</evidence>
<feature type="domain" description="DOP1 N-terminal" evidence="8">
    <location>
        <begin position="36"/>
        <end position="363"/>
    </location>
</feature>
<dbReference type="EMBL" id="KV878582">
    <property type="protein sequence ID" value="OJJ64522.1"/>
    <property type="molecule type" value="Genomic_DNA"/>
</dbReference>
<keyword evidence="5" id="KW-0472">Membrane</keyword>
<evidence type="ECO:0000256" key="7">
    <source>
        <dbReference type="SAM" id="MobiDB-lite"/>
    </source>
</evidence>
<dbReference type="PANTHER" id="PTHR14042:SF24">
    <property type="entry name" value="PROTEIN DOPEY-1 HOMOLOG"/>
    <property type="match status" value="1"/>
</dbReference>
<dbReference type="GO" id="GO:0005829">
    <property type="term" value="C:cytosol"/>
    <property type="evidence" value="ECO:0007669"/>
    <property type="project" value="GOC"/>
</dbReference>
<evidence type="ECO:0000256" key="1">
    <source>
        <dbReference type="ARBA" id="ARBA00004395"/>
    </source>
</evidence>
<comment type="similarity">
    <text evidence="6">Belongs to the DOP1 family.</text>
</comment>
<gene>
    <name evidence="11" type="ORF">ASPSYDRAFT_39254</name>
</gene>
<keyword evidence="4" id="KW-0333">Golgi apparatus</keyword>
<keyword evidence="2" id="KW-0813">Transport</keyword>
<dbReference type="InterPro" id="IPR016024">
    <property type="entry name" value="ARM-type_fold"/>
</dbReference>
<accession>A0A1L9TYP0</accession>
<organism evidence="11 12">
    <name type="scientific">Aspergillus sydowii CBS 593.65</name>
    <dbReference type="NCBI Taxonomy" id="1036612"/>
    <lineage>
        <taxon>Eukaryota</taxon>
        <taxon>Fungi</taxon>
        <taxon>Dikarya</taxon>
        <taxon>Ascomycota</taxon>
        <taxon>Pezizomycotina</taxon>
        <taxon>Eurotiomycetes</taxon>
        <taxon>Eurotiomycetidae</taxon>
        <taxon>Eurotiales</taxon>
        <taxon>Aspergillaceae</taxon>
        <taxon>Aspergillus</taxon>
        <taxon>Aspergillus subgen. Nidulantes</taxon>
    </lineage>
</organism>
<feature type="compositionally biased region" description="Low complexity" evidence="7">
    <location>
        <begin position="1"/>
        <end position="23"/>
    </location>
</feature>
<feature type="compositionally biased region" description="Polar residues" evidence="7">
    <location>
        <begin position="1069"/>
        <end position="1078"/>
    </location>
</feature>
<keyword evidence="3" id="KW-0653">Protein transport</keyword>
<sequence length="1857" mass="206738">MSLDPSSFPRSNSPASSDSSLTRSRLRGKEGSLKKDKNYRRYASSVERALSLFDNTLQEWADYISFLSRLLKALQSHPPDYPVVPQKAVVAKRLSQSMNPSLPSGVHQKALEVYTYIFNLIKPEGLSHDLPLYYPGIAPTLTFASLTVRPLFLSLVETYVCDLEPWAIRPALKAIILSLLPGLEEETSDEFEPTLRLINTLREIASRMDTQRPGAEANATGQYFWQCFFLASITSPSRRLGVLAYLNRYLPKLGITDRRPSRDGETDASAMPHDMLVAVDSVILPEPGLLIRCFATGLTDEQVLVQRNFLDLLVTHLPLSSPILQSRITENDLQRLIVAAAGVVSRRDMSLNRRLWAWFLGPDPVGDRISFEGRASTSSGPPKPVAESQELSHSQYFSRFGLNPLVKGLLQMLQRHVGVPSERARPFRITLSLMDRWEVGGHVVPAVFLPFIQSVQAYEQTAPKNNFDEVFRSATSFFDGVESGMIFSELLNLVDRDTKSLAKDAAQILENLNLAYFILDHFNVHEEDMVLNHAPLLTLSALVKMSELSSEVIPQVSQDQLRAMSSGLSKVVTALTGLLTERAFLRKSDSKNAPSGQPVLSLPGSAILGKIHTFYDQSRNSLDAQPLPFAPRDLADLIIKNVYEQAISAVDDRNGNISISERLKLLVVVLKKLPRSRILRDKRLYVAINNRIQVATAESSTASFSLIYSMTSTITNLYCTHKLGYYISYEDVSDVIPPLVRQLWQFLSPLSPKFHVEAVRCLWNLHSVSWFDHLVESSITSLMFTSPAPGSYQLSSEEEAGRYFILWNHSHHDTYELPPKHLHDSAQSPASYHSSMLERPLFTVLDLLSQGSTQSAQIVQAWLQDLPSIGKVFRMVISKLESVLQRGNKLGSFEGNTVVSPDDYTECIYLFETIHNTLGALTHNGWVSLLTQTMVQHHRWHDASTSEDNAEAPSLHSIIFQASLKVVSGYISDSATANVEEVKLQQISLVVMRQLLLGPGVEELVESGIDSLLVDRLLLNLDEGGDVAIQAALIDTLLAVLKARFTQAYVPPAPPKPKHQRAGSREKLTSPSILSFTSDKPDKSPVVGPSPEPPQRLLDCLLKGISSRNSRAIIDKWAMLLCEILPLYSTSIFQILLTLVDCLGKEIKQSYMNLQSTFKETKSWPGDRSEQTTISLLAGFETCIAAAHERLLIEEVHIPAAKSPDQTHGFFGNMVSGVFTSDSNHPRSAAMNNRLTVLLSFQDAVRLCFSIWSWGAAERSSLPQDAQSIASFQYTSLRMRNRSRRILEHLFTAEALECLETMVDMWIKSDTDTSPLIFNLLHTLDGSRPKIAVPAIFNAIYTRTNPAALEPSRKSTMTTNLTESELAGFLVTYARSLDDDVLDEIWADCTTFLRDVLSNPFPHRHILPRLVEFAAILGAKLENTNFGEDRRMRKELGDVLLRLLTAIFTSKPLGLSQEQGLLGRSSVDYDNSSVPHIGPDDMMSILATSMPAFSTTLGDLDRITTAVSGISTNVIGPFIRSRLFPNNLSRSFMTLLQLIAKIPQAAKVWKKDVAEAFNDPRFFGSHLDLVKDGWMNLLRQWVLVDKDRLSEIMSRLTPPATAGIMFGVGASAARLDADHKAQLNLRRISLIILSASDDYFITEMPALLQKLEDLLGATASSSPSSATRAEVFMVLRALTLKSTATTLSQFWPLINSELQEAISAIPTGNQQELYSSYSLLQACKLLDTLLVLAPDDFQLLEWLYVTDTVDAIYPPDRFEPMALADEVSHNLGVRWSTSSDPAREVAGLHRGVRYPGLTADWIRETAKDEIVDRVLRPFFDQLSIHAFESTYSISNPNLEACRDDLLADLFNESTMAS</sequence>
<evidence type="ECO:0000259" key="8">
    <source>
        <dbReference type="Pfam" id="PF04118"/>
    </source>
</evidence>
<protein>
    <submittedName>
        <fullName evidence="11">Uncharacterized protein</fullName>
    </submittedName>
</protein>
<dbReference type="InterPro" id="IPR007249">
    <property type="entry name" value="DOP1_N"/>
</dbReference>
<evidence type="ECO:0000313" key="12">
    <source>
        <dbReference type="Proteomes" id="UP000184356"/>
    </source>
</evidence>
<dbReference type="InterPro" id="IPR040314">
    <property type="entry name" value="DOP1"/>
</dbReference>
<evidence type="ECO:0000256" key="5">
    <source>
        <dbReference type="ARBA" id="ARBA00023136"/>
    </source>
</evidence>
<dbReference type="GO" id="GO:0005802">
    <property type="term" value="C:trans-Golgi network"/>
    <property type="evidence" value="ECO:0007669"/>
    <property type="project" value="TreeGrafter"/>
</dbReference>
<evidence type="ECO:0000256" key="6">
    <source>
        <dbReference type="ARBA" id="ARBA00046326"/>
    </source>
</evidence>
<evidence type="ECO:0000259" key="10">
    <source>
        <dbReference type="Pfam" id="PF24598"/>
    </source>
</evidence>
<dbReference type="GO" id="GO:0015031">
    <property type="term" value="P:protein transport"/>
    <property type="evidence" value="ECO:0007669"/>
    <property type="project" value="UniProtKB-KW"/>
</dbReference>
<evidence type="ECO:0000256" key="4">
    <source>
        <dbReference type="ARBA" id="ARBA00023034"/>
    </source>
</evidence>
<dbReference type="GO" id="GO:0005768">
    <property type="term" value="C:endosome"/>
    <property type="evidence" value="ECO:0007669"/>
    <property type="project" value="TreeGrafter"/>
</dbReference>
<dbReference type="PANTHER" id="PTHR14042">
    <property type="entry name" value="DOPEY-RELATED"/>
    <property type="match status" value="1"/>
</dbReference>
<dbReference type="OrthoDB" id="297643at2759"/>
<dbReference type="GO" id="GO:0000139">
    <property type="term" value="C:Golgi membrane"/>
    <property type="evidence" value="ECO:0007669"/>
    <property type="project" value="UniProtKB-SubCell"/>
</dbReference>
<feature type="domain" description="DOP1-like C-terminal" evidence="10">
    <location>
        <begin position="1369"/>
        <end position="1832"/>
    </location>
</feature>
<dbReference type="Proteomes" id="UP000184356">
    <property type="component" value="Unassembled WGS sequence"/>
</dbReference>
<evidence type="ECO:0000256" key="3">
    <source>
        <dbReference type="ARBA" id="ARBA00022927"/>
    </source>
</evidence>
<comment type="subcellular location">
    <subcellularLocation>
        <location evidence="1">Golgi apparatus membrane</location>
        <topology evidence="1">Peripheral membrane protein</topology>
    </subcellularLocation>
</comment>